<gene>
    <name evidence="3" type="ordered locus">RB6310</name>
</gene>
<name>Q7UQI3_RHOBA</name>
<dbReference type="KEGG" id="rba:RB6310"/>
<organism evidence="3 4">
    <name type="scientific">Rhodopirellula baltica (strain DSM 10527 / NCIMB 13988 / SH1)</name>
    <dbReference type="NCBI Taxonomy" id="243090"/>
    <lineage>
        <taxon>Bacteria</taxon>
        <taxon>Pseudomonadati</taxon>
        <taxon>Planctomycetota</taxon>
        <taxon>Planctomycetia</taxon>
        <taxon>Pirellulales</taxon>
        <taxon>Pirellulaceae</taxon>
        <taxon>Rhodopirellula</taxon>
    </lineage>
</organism>
<feature type="region of interest" description="Disordered" evidence="1">
    <location>
        <begin position="1"/>
        <end position="22"/>
    </location>
</feature>
<evidence type="ECO:0000256" key="1">
    <source>
        <dbReference type="SAM" id="MobiDB-lite"/>
    </source>
</evidence>
<evidence type="ECO:0000256" key="2">
    <source>
        <dbReference type="SAM" id="Phobius"/>
    </source>
</evidence>
<dbReference type="EnsemblBacteria" id="CAD74720">
    <property type="protein sequence ID" value="CAD74720"/>
    <property type="gene ID" value="RB6310"/>
</dbReference>
<dbReference type="InParanoid" id="Q7UQI3"/>
<feature type="transmembrane region" description="Helical" evidence="2">
    <location>
        <begin position="28"/>
        <end position="46"/>
    </location>
</feature>
<keyword evidence="4" id="KW-1185">Reference proteome</keyword>
<dbReference type="PATRIC" id="fig|243090.15.peg.3042"/>
<accession>Q7UQI3</accession>
<proteinExistence type="predicted"/>
<dbReference type="OrthoDB" id="223541at2"/>
<keyword evidence="2" id="KW-1133">Transmembrane helix</keyword>
<evidence type="ECO:0000313" key="3">
    <source>
        <dbReference type="EMBL" id="CAD74720.1"/>
    </source>
</evidence>
<keyword evidence="2" id="KW-0472">Membrane</keyword>
<dbReference type="RefSeq" id="WP_011120847.1">
    <property type="nucleotide sequence ID" value="NC_005027.1"/>
</dbReference>
<reference evidence="3 4" key="1">
    <citation type="journal article" date="2003" name="Proc. Natl. Acad. Sci. U.S.A.">
        <title>Complete genome sequence of the marine planctomycete Pirellula sp. strain 1.</title>
        <authorList>
            <person name="Gloeckner F.O."/>
            <person name="Kube M."/>
            <person name="Bauer M."/>
            <person name="Teeling H."/>
            <person name="Lombardot T."/>
            <person name="Ludwig W."/>
            <person name="Gade D."/>
            <person name="Beck A."/>
            <person name="Borzym K."/>
            <person name="Heitmann K."/>
            <person name="Rabus R."/>
            <person name="Schlesner H."/>
            <person name="Amann R."/>
            <person name="Reinhardt R."/>
        </authorList>
    </citation>
    <scope>NUCLEOTIDE SEQUENCE [LARGE SCALE GENOMIC DNA]</scope>
    <source>
        <strain evidence="4">DSM 10527 / NCIMB 13988 / SH1</strain>
    </source>
</reference>
<dbReference type="eggNOG" id="COG2982">
    <property type="taxonomic scope" value="Bacteria"/>
</dbReference>
<protein>
    <submittedName>
        <fullName evidence="3">Uncharacterized protein</fullName>
    </submittedName>
</protein>
<dbReference type="HOGENOM" id="CLU_276065_0_0_0"/>
<sequence length="1154" mass="126453">MSQGGDRPLTEPGQENPPRRKAGRLKTAVVLVITCILTGFLVQSLLPQTVGEQARRYFEKTLDEHYADWDVTIQRGTFQAGTGLIFESIEISPKTSRANLVSKWWSQQPAVKIERLTVFADLDPQKWMSGDSPLSTRRVAIEGVVANVQVAQDNGISLETLYPLPQMGPACPQIDLYGVVTNVTFEAAASREALNGNSEPRSTSAATQPIQLRWSDIAISTETSSDESALIAGSSSERKLVFARGDSNFSGPIELAYDKLQEGSDEQLRLKTTIKDCHIDDAIIARVRSRISKWLPAKARVSLHGDLSAEYIQQNETDQFELDLVVHDGNLDDPRLPSKIRQARGRIQITPEQIKLFPTQANFGDAHCTLRGTAALVRQSRTSFDLGPTDFHFTGEGLTLDRPFAEAMPEKLHDLWQKFQAQGRLNLRAHASNPAPLRSKAWTLQSEVDIRGIDVQFDKFPYPVEQLVGTIRIDNGFAIAEQLTGRAGGQRVNCGFRVPVRLDPDAPKVHTKQVTIQTEGSVLIDDALITSLTPREAQASDQGSVSTTTGALIETSSSRSVSKVEQFVRSLRPRGVIEWATATLETDAYGNSSRQFDFRVSGGTLRYDKFPYPLYNVEGRVQIKDDLVRMIGFTANNAGSAKVDCNGLYRIPNPAAAMKADSELNLRFQIADLSMDQSLRVSLPESTRHIWDSLSPGGTLDQLDVHVHQSGTNPLDLTLVADQNESGQVTPDSLSLRPVAVPYRIDIVGGHVEYRDNEVRISNLRGRHDGSRMVADGTCIQHPSGRWLLAMDLHSGCRLVPDEELMAAMPEQVGRAMRALDLRGPISLRGKTNLLMANDDTSTPVIDWDLLLQLEGNRIADVGPVHSLRGEIQVQGVRDAEVLQAVGNIALDSMHAYGLQITSLRGPFSITNEQLRLGENARLPSPNPDPNGGGVPIVGALFGGKISLSGGVLLSSGDFEIDAALANAQIATCLAEIGQHRTGITGRFDGDSHLEGRLGDLDLLKGNGRGSVSGANLYQLPYLVQVLNLLRIKATEDVAFTNGETEFSIFGEDLNFNRLVLWGDLVALEGGGTLSRREHLDMSFNTRVSPQNLFSKVINPLRDNRYTLWTIEVDGPIEAPTIRRKSLSGITQTMEDWFPGMVRSTTADGGNVNR</sequence>
<dbReference type="Proteomes" id="UP000001025">
    <property type="component" value="Chromosome"/>
</dbReference>
<dbReference type="EMBL" id="BX294143">
    <property type="protein sequence ID" value="CAD74720.1"/>
    <property type="molecule type" value="Genomic_DNA"/>
</dbReference>
<dbReference type="STRING" id="243090.RB6310"/>
<keyword evidence="2" id="KW-0812">Transmembrane</keyword>
<evidence type="ECO:0000313" key="4">
    <source>
        <dbReference type="Proteomes" id="UP000001025"/>
    </source>
</evidence>
<dbReference type="AlphaFoldDB" id="Q7UQI3"/>